<gene>
    <name evidence="1" type="ORF">NPIL_410601</name>
</gene>
<keyword evidence="2" id="KW-1185">Reference proteome</keyword>
<protein>
    <submittedName>
        <fullName evidence="1">Uncharacterized protein</fullName>
    </submittedName>
</protein>
<comment type="caution">
    <text evidence="1">The sequence shown here is derived from an EMBL/GenBank/DDBJ whole genome shotgun (WGS) entry which is preliminary data.</text>
</comment>
<dbReference type="EMBL" id="BMAW01035486">
    <property type="protein sequence ID" value="GFU39869.1"/>
    <property type="molecule type" value="Genomic_DNA"/>
</dbReference>
<organism evidence="1 2">
    <name type="scientific">Nephila pilipes</name>
    <name type="common">Giant wood spider</name>
    <name type="synonym">Nephila maculata</name>
    <dbReference type="NCBI Taxonomy" id="299642"/>
    <lineage>
        <taxon>Eukaryota</taxon>
        <taxon>Metazoa</taxon>
        <taxon>Ecdysozoa</taxon>
        <taxon>Arthropoda</taxon>
        <taxon>Chelicerata</taxon>
        <taxon>Arachnida</taxon>
        <taxon>Araneae</taxon>
        <taxon>Araneomorphae</taxon>
        <taxon>Entelegynae</taxon>
        <taxon>Araneoidea</taxon>
        <taxon>Nephilidae</taxon>
        <taxon>Nephila</taxon>
    </lineage>
</organism>
<evidence type="ECO:0000313" key="1">
    <source>
        <dbReference type="EMBL" id="GFU39869.1"/>
    </source>
</evidence>
<reference evidence="1" key="1">
    <citation type="submission" date="2020-08" db="EMBL/GenBank/DDBJ databases">
        <title>Multicomponent nature underlies the extraordinary mechanical properties of spider dragline silk.</title>
        <authorList>
            <person name="Kono N."/>
            <person name="Nakamura H."/>
            <person name="Mori M."/>
            <person name="Yoshida Y."/>
            <person name="Ohtoshi R."/>
            <person name="Malay A.D."/>
            <person name="Moran D.A.P."/>
            <person name="Tomita M."/>
            <person name="Numata K."/>
            <person name="Arakawa K."/>
        </authorList>
    </citation>
    <scope>NUCLEOTIDE SEQUENCE</scope>
</reference>
<name>A0A8X6QVV4_NEPPI</name>
<accession>A0A8X6QVV4</accession>
<dbReference type="Proteomes" id="UP000887013">
    <property type="component" value="Unassembled WGS sequence"/>
</dbReference>
<dbReference type="AlphaFoldDB" id="A0A8X6QVV4"/>
<sequence>METLRTITCVSKEISVVSRLQMERYLSQPTKRAYKTIEKGYVSVAHGMAPETDITQFKRRNSDPSSDNLTTFQKSHFGNHCQVQLQICENFPRLREFY</sequence>
<proteinExistence type="predicted"/>
<evidence type="ECO:0000313" key="2">
    <source>
        <dbReference type="Proteomes" id="UP000887013"/>
    </source>
</evidence>